<protein>
    <submittedName>
        <fullName evidence="1">N-acetylglucosaminyltransferase, putative</fullName>
    </submittedName>
</protein>
<dbReference type="Pfam" id="PF04724">
    <property type="entry name" value="Glyco_transf_17"/>
    <property type="match status" value="1"/>
</dbReference>
<gene>
    <name evidence="1" type="ORF">TVAG_274320</name>
</gene>
<dbReference type="InParanoid" id="A2FVY7"/>
<dbReference type="KEGG" id="tva:4748633"/>
<dbReference type="AlphaFoldDB" id="A2FVY7"/>
<sequence>MQFNKHRVFDCFLYNGEAGMLYTRLWRLDPYVDKFIIYAGTVSFSGKVRNLSTYPFEKEISKYESKIHWITKDVGCTPADAKYFHDTWCRENSARSALYPALKEYGPNQEDFIIFSDLDEIPIRYAMDLLELERPETGYVLLGYLTSPNYFSIIERWDIVRYFRWYGDFERFSSARGLKYDFFPLDPAATHCSSCFDNYEKYQHKLATFAHSDWNAPPFNTHNFIFKQNYCRTNVWGRREGEMYAHLRYLIPKDPRLKYLLDPSFRLDINRTNYTEQDLTTLCNFSKYKYRRKPFKDSEIGWD</sequence>
<reference evidence="1" key="2">
    <citation type="journal article" date="2007" name="Science">
        <title>Draft genome sequence of the sexually transmitted pathogen Trichomonas vaginalis.</title>
        <authorList>
            <person name="Carlton J.M."/>
            <person name="Hirt R.P."/>
            <person name="Silva J.C."/>
            <person name="Delcher A.L."/>
            <person name="Schatz M."/>
            <person name="Zhao Q."/>
            <person name="Wortman J.R."/>
            <person name="Bidwell S.L."/>
            <person name="Alsmark U.C.M."/>
            <person name="Besteiro S."/>
            <person name="Sicheritz-Ponten T."/>
            <person name="Noel C.J."/>
            <person name="Dacks J.B."/>
            <person name="Foster P.G."/>
            <person name="Simillion C."/>
            <person name="Van de Peer Y."/>
            <person name="Miranda-Saavedra D."/>
            <person name="Barton G.J."/>
            <person name="Westrop G.D."/>
            <person name="Mueller S."/>
            <person name="Dessi D."/>
            <person name="Fiori P.L."/>
            <person name="Ren Q."/>
            <person name="Paulsen I."/>
            <person name="Zhang H."/>
            <person name="Bastida-Corcuera F.D."/>
            <person name="Simoes-Barbosa A."/>
            <person name="Brown M.T."/>
            <person name="Hayes R.D."/>
            <person name="Mukherjee M."/>
            <person name="Okumura C.Y."/>
            <person name="Schneider R."/>
            <person name="Smith A.J."/>
            <person name="Vanacova S."/>
            <person name="Villalvazo M."/>
            <person name="Haas B.J."/>
            <person name="Pertea M."/>
            <person name="Feldblyum T.V."/>
            <person name="Utterback T.R."/>
            <person name="Shu C.L."/>
            <person name="Osoegawa K."/>
            <person name="de Jong P.J."/>
            <person name="Hrdy I."/>
            <person name="Horvathova L."/>
            <person name="Zubacova Z."/>
            <person name="Dolezal P."/>
            <person name="Malik S.B."/>
            <person name="Logsdon J.M. Jr."/>
            <person name="Henze K."/>
            <person name="Gupta A."/>
            <person name="Wang C.C."/>
            <person name="Dunne R.L."/>
            <person name="Upcroft J.A."/>
            <person name="Upcroft P."/>
            <person name="White O."/>
            <person name="Salzberg S.L."/>
            <person name="Tang P."/>
            <person name="Chiu C.-H."/>
            <person name="Lee Y.-S."/>
            <person name="Embley T.M."/>
            <person name="Coombs G.H."/>
            <person name="Mottram J.C."/>
            <person name="Tachezy J."/>
            <person name="Fraser-Liggett C.M."/>
            <person name="Johnson P.J."/>
        </authorList>
    </citation>
    <scope>NUCLEOTIDE SEQUENCE [LARGE SCALE GENOMIC DNA]</scope>
    <source>
        <strain evidence="1">G3</strain>
    </source>
</reference>
<dbReference type="EMBL" id="DS114071">
    <property type="protein sequence ID" value="EAX90941.1"/>
    <property type="molecule type" value="Genomic_DNA"/>
</dbReference>
<proteinExistence type="predicted"/>
<evidence type="ECO:0000313" key="2">
    <source>
        <dbReference type="Proteomes" id="UP000001542"/>
    </source>
</evidence>
<dbReference type="PANTHER" id="PTHR12224">
    <property type="entry name" value="BETA-1,4-MANNOSYL-GLYCOPROTEIN BETA-1,4-N-ACETYLGLUCOSAMINYL-TRANSFERASE"/>
    <property type="match status" value="1"/>
</dbReference>
<keyword evidence="1" id="KW-0328">Glycosyltransferase</keyword>
<dbReference type="VEuPathDB" id="TrichDB:TVAG_274320"/>
<dbReference type="VEuPathDB" id="TrichDB:TVAGG3_0628800"/>
<keyword evidence="1" id="KW-0808">Transferase</keyword>
<dbReference type="Proteomes" id="UP000001542">
    <property type="component" value="Unassembled WGS sequence"/>
</dbReference>
<dbReference type="GO" id="GO:0016757">
    <property type="term" value="F:glycosyltransferase activity"/>
    <property type="evidence" value="ECO:0000318"/>
    <property type="project" value="GO_Central"/>
</dbReference>
<dbReference type="GO" id="GO:0016020">
    <property type="term" value="C:membrane"/>
    <property type="evidence" value="ECO:0007669"/>
    <property type="project" value="InterPro"/>
</dbReference>
<dbReference type="InterPro" id="IPR006813">
    <property type="entry name" value="Glyco_trans_17"/>
</dbReference>
<evidence type="ECO:0000313" key="1">
    <source>
        <dbReference type="EMBL" id="EAX90941.1"/>
    </source>
</evidence>
<dbReference type="RefSeq" id="XP_001303871.1">
    <property type="nucleotide sequence ID" value="XM_001303870.1"/>
</dbReference>
<organism evidence="1 2">
    <name type="scientific">Trichomonas vaginalis (strain ATCC PRA-98 / G3)</name>
    <dbReference type="NCBI Taxonomy" id="412133"/>
    <lineage>
        <taxon>Eukaryota</taxon>
        <taxon>Metamonada</taxon>
        <taxon>Parabasalia</taxon>
        <taxon>Trichomonadida</taxon>
        <taxon>Trichomonadidae</taxon>
        <taxon>Trichomonas</taxon>
    </lineage>
</organism>
<keyword evidence="2" id="KW-1185">Reference proteome</keyword>
<dbReference type="GO" id="GO:0006044">
    <property type="term" value="P:N-acetylglucosamine metabolic process"/>
    <property type="evidence" value="ECO:0000318"/>
    <property type="project" value="GO_Central"/>
</dbReference>
<dbReference type="OrthoDB" id="6474464at2759"/>
<dbReference type="GO" id="GO:0003830">
    <property type="term" value="F:beta-1,4-mannosylglycoprotein 4-beta-N-acetylglucosaminyltransferase activity"/>
    <property type="evidence" value="ECO:0007669"/>
    <property type="project" value="InterPro"/>
</dbReference>
<name>A2FVY7_TRIV3</name>
<reference evidence="1" key="1">
    <citation type="submission" date="2006-10" db="EMBL/GenBank/DDBJ databases">
        <authorList>
            <person name="Amadeo P."/>
            <person name="Zhao Q."/>
            <person name="Wortman J."/>
            <person name="Fraser-Liggett C."/>
            <person name="Carlton J."/>
        </authorList>
    </citation>
    <scope>NUCLEOTIDE SEQUENCE</scope>
    <source>
        <strain evidence="1">G3</strain>
    </source>
</reference>
<accession>A2FVY7</accession>
<dbReference type="PANTHER" id="PTHR12224:SF0">
    <property type="entry name" value="BETA-1,4-MANNOSYL-GLYCOPROTEIN 4-BETA-N-ACETYLGLUCOSAMINYLTRANSFERASE"/>
    <property type="match status" value="1"/>
</dbReference>